<keyword evidence="2" id="KW-1133">Transmembrane helix</keyword>
<protein>
    <submittedName>
        <fullName evidence="3">Uncharacterized protein</fullName>
    </submittedName>
</protein>
<feature type="transmembrane region" description="Helical" evidence="2">
    <location>
        <begin position="34"/>
        <end position="53"/>
    </location>
</feature>
<dbReference type="Proteomes" id="UP000283786">
    <property type="component" value="Chromosome"/>
</dbReference>
<evidence type="ECO:0000256" key="1">
    <source>
        <dbReference type="SAM" id="MobiDB-lite"/>
    </source>
</evidence>
<proteinExistence type="predicted"/>
<dbReference type="Pfam" id="PF20506">
    <property type="entry name" value="DUF6732"/>
    <property type="match status" value="1"/>
</dbReference>
<reference evidence="3 4" key="1">
    <citation type="submission" date="2020-08" db="EMBL/GenBank/DDBJ databases">
        <title>Genome sequence of Rhodobacteraceae bacterium Lw-13e.</title>
        <authorList>
            <person name="Poehlein A."/>
            <person name="Wolter L."/>
            <person name="Daniel R."/>
            <person name="Brinkhoff T."/>
        </authorList>
    </citation>
    <scope>NUCLEOTIDE SEQUENCE [LARGE SCALE GENOMIC DNA]</scope>
    <source>
        <strain evidence="3 4">Lw-13e</strain>
    </source>
</reference>
<evidence type="ECO:0000256" key="2">
    <source>
        <dbReference type="SAM" id="Phobius"/>
    </source>
</evidence>
<keyword evidence="2" id="KW-0472">Membrane</keyword>
<keyword evidence="4" id="KW-1185">Reference proteome</keyword>
<dbReference type="InterPro" id="IPR046619">
    <property type="entry name" value="DUF6732"/>
</dbReference>
<accession>A0A418SKU3</accession>
<dbReference type="AlphaFoldDB" id="A0A418SKU3"/>
<name>A0A418SKU3_9RHOB</name>
<feature type="compositionally biased region" description="Acidic residues" evidence="1">
    <location>
        <begin position="65"/>
        <end position="90"/>
    </location>
</feature>
<sequence>MPDLRHSRYFPMLGLAVLPLPAAAHPGHLVDVAGHSHWLGAAAIAAAIAIAALKALKGRRKEEAPEQEAAESEASEDDLPEELAEELAGA</sequence>
<keyword evidence="2" id="KW-0812">Transmembrane</keyword>
<evidence type="ECO:0000313" key="3">
    <source>
        <dbReference type="EMBL" id="QPM91033.1"/>
    </source>
</evidence>
<evidence type="ECO:0000313" key="4">
    <source>
        <dbReference type="Proteomes" id="UP000283786"/>
    </source>
</evidence>
<dbReference type="EMBL" id="CP060436">
    <property type="protein sequence ID" value="QPM91033.1"/>
    <property type="molecule type" value="Genomic_DNA"/>
</dbReference>
<feature type="region of interest" description="Disordered" evidence="1">
    <location>
        <begin position="59"/>
        <end position="90"/>
    </location>
</feature>
<organism evidence="3 4">
    <name type="scientific">Pseudooceanicola algae</name>
    <dbReference type="NCBI Taxonomy" id="1537215"/>
    <lineage>
        <taxon>Bacteria</taxon>
        <taxon>Pseudomonadati</taxon>
        <taxon>Pseudomonadota</taxon>
        <taxon>Alphaproteobacteria</taxon>
        <taxon>Rhodobacterales</taxon>
        <taxon>Paracoccaceae</taxon>
        <taxon>Pseudooceanicola</taxon>
    </lineage>
</organism>
<dbReference type="KEGG" id="palw:PSAL_022760"/>
<gene>
    <name evidence="3" type="ORF">PSAL_022760</name>
</gene>
<dbReference type="RefSeq" id="WP_331274406.1">
    <property type="nucleotide sequence ID" value="NZ_CP060436.1"/>
</dbReference>